<dbReference type="GO" id="GO:0005634">
    <property type="term" value="C:nucleus"/>
    <property type="evidence" value="ECO:0007669"/>
    <property type="project" value="TreeGrafter"/>
</dbReference>
<keyword evidence="5" id="KW-0647">Proteasome</keyword>
<reference evidence="10" key="1">
    <citation type="submission" date="2025-08" db="UniProtKB">
        <authorList>
            <consortium name="Ensembl"/>
        </authorList>
    </citation>
    <scope>IDENTIFICATION</scope>
</reference>
<evidence type="ECO:0000259" key="9">
    <source>
        <dbReference type="PROSITE" id="PS50250"/>
    </source>
</evidence>
<gene>
    <name evidence="10" type="primary">PSMD13</name>
</gene>
<dbReference type="Ensembl" id="ENSSBOT00000019016.1">
    <property type="protein sequence ID" value="ENSSBOP00000003643.1"/>
    <property type="gene ID" value="ENSSBOG00000015679.1"/>
</dbReference>
<dbReference type="Proteomes" id="UP000233220">
    <property type="component" value="Unplaced"/>
</dbReference>
<feature type="domain" description="PCI" evidence="9">
    <location>
        <begin position="161"/>
        <end position="328"/>
    </location>
</feature>
<comment type="function">
    <text evidence="1">Component of the 26S proteasome, a multiprotein complex involved in the ATP-dependent degradation of ubiquitinated proteins. This complex plays a key role in the maintenance of protein homeostasis by removing misfolded or damaged proteins, which could impair cellular functions, and by removing proteins whose functions are no longer required. Therefore, the proteasome participates in numerous cellular processes, including cell cycle progression, apoptosis, or DNA damage repair.</text>
</comment>
<reference evidence="10" key="2">
    <citation type="submission" date="2025-09" db="UniProtKB">
        <authorList>
            <consortium name="Ensembl"/>
        </authorList>
    </citation>
    <scope>IDENTIFICATION</scope>
</reference>
<name>A0A2K6S8E8_SAIBB</name>
<evidence type="ECO:0000313" key="10">
    <source>
        <dbReference type="Ensembl" id="ENSSBOP00000003643.1"/>
    </source>
</evidence>
<dbReference type="InterPro" id="IPR036390">
    <property type="entry name" value="WH_DNA-bd_sf"/>
</dbReference>
<dbReference type="AlphaFoldDB" id="A0A2K6S8E8"/>
<evidence type="ECO:0000256" key="4">
    <source>
        <dbReference type="ARBA" id="ARBA00015732"/>
    </source>
</evidence>
<dbReference type="Pfam" id="PF22037">
    <property type="entry name" value="PSD13_N"/>
    <property type="match status" value="1"/>
</dbReference>
<dbReference type="InterPro" id="IPR035298">
    <property type="entry name" value="PSMD13"/>
</dbReference>
<dbReference type="GeneTree" id="ENSGT00390000001802"/>
<dbReference type="SUPFAM" id="SSF46785">
    <property type="entry name" value="Winged helix' DNA-binding domain"/>
    <property type="match status" value="1"/>
</dbReference>
<proteinExistence type="inferred from homology"/>
<sequence>MKDVPGFLQQSQSSGPGQPAVWHRLEELYTKKLWHQLTLQVLDFVQDPCFAQGDGLIKLYENFISEFEHRVNPLSLVEIILHVVRQMTGKSYFVKSSDEAVILCKTAIGALKLNIGDLQVTKETIEDVEEMLNSLPGVTSVHSRFYDLSSKYYQTIGNHASYYKDALRFLGCVDIKDLPVSEQQERAFTLGLAGLLGEGVFNFGELLMHPVLESLRNTDRQWLIDTLYAFNSGNVERFQTLKTAWGQQPDLAANEAQLLRKIQLLCLMEMTFTRPANHRQLTFEEIAKSAKITVNEVELLVMKALSVGLVKGSIDEVDKRVHMTWVQPRVLDLQQVMSLSAVVLATWPVTPECLNAPYVRIWNEGPPRVLSMEMLVEHQAHDILT</sequence>
<dbReference type="SMART" id="SM00088">
    <property type="entry name" value="PINT"/>
    <property type="match status" value="1"/>
</dbReference>
<evidence type="ECO:0000256" key="3">
    <source>
        <dbReference type="ARBA" id="ARBA00011441"/>
    </source>
</evidence>
<comment type="similarity">
    <text evidence="2">Belongs to the proteasome subunit S11 family.</text>
</comment>
<dbReference type="PROSITE" id="PS50250">
    <property type="entry name" value="PCI"/>
    <property type="match status" value="1"/>
</dbReference>
<dbReference type="InterPro" id="IPR000717">
    <property type="entry name" value="PCI_dom"/>
</dbReference>
<evidence type="ECO:0000256" key="6">
    <source>
        <dbReference type="ARBA" id="ARBA00029749"/>
    </source>
</evidence>
<accession>A0A2K6S8E8</accession>
<dbReference type="GO" id="GO:0006511">
    <property type="term" value="P:ubiquitin-dependent protein catabolic process"/>
    <property type="evidence" value="ECO:0007669"/>
    <property type="project" value="TreeGrafter"/>
</dbReference>
<keyword evidence="11" id="KW-1185">Reference proteome</keyword>
<evidence type="ECO:0000256" key="1">
    <source>
        <dbReference type="ARBA" id="ARBA00002362"/>
    </source>
</evidence>
<evidence type="ECO:0000256" key="8">
    <source>
        <dbReference type="ARBA" id="ARBA00032323"/>
    </source>
</evidence>
<dbReference type="PANTHER" id="PTHR10539:SF0">
    <property type="entry name" value="26S PROTEASOME NON-ATPASE REGULATORY SUBUNIT 13"/>
    <property type="match status" value="1"/>
</dbReference>
<dbReference type="GO" id="GO:0005829">
    <property type="term" value="C:cytosol"/>
    <property type="evidence" value="ECO:0007669"/>
    <property type="project" value="TreeGrafter"/>
</dbReference>
<dbReference type="GO" id="GO:0005198">
    <property type="term" value="F:structural molecule activity"/>
    <property type="evidence" value="ECO:0007669"/>
    <property type="project" value="TreeGrafter"/>
</dbReference>
<evidence type="ECO:0000256" key="5">
    <source>
        <dbReference type="ARBA" id="ARBA00022942"/>
    </source>
</evidence>
<protein>
    <recommendedName>
        <fullName evidence="4">26S proteasome non-ATPase regulatory subunit 13</fullName>
    </recommendedName>
    <alternativeName>
        <fullName evidence="6">26S proteasome regulatory subunit RPN9</fullName>
    </alternativeName>
    <alternativeName>
        <fullName evidence="8">26S proteasome regulatory subunit S11</fullName>
    </alternativeName>
    <alternativeName>
        <fullName evidence="7">26S proteasome regulatory subunit p40.5</fullName>
    </alternativeName>
</protein>
<organism evidence="10 11">
    <name type="scientific">Saimiri boliviensis boliviensis</name>
    <name type="common">Bolivian squirrel monkey</name>
    <dbReference type="NCBI Taxonomy" id="39432"/>
    <lineage>
        <taxon>Eukaryota</taxon>
        <taxon>Metazoa</taxon>
        <taxon>Chordata</taxon>
        <taxon>Craniata</taxon>
        <taxon>Vertebrata</taxon>
        <taxon>Euteleostomi</taxon>
        <taxon>Mammalia</taxon>
        <taxon>Eutheria</taxon>
        <taxon>Euarchontoglires</taxon>
        <taxon>Primates</taxon>
        <taxon>Haplorrhini</taxon>
        <taxon>Platyrrhini</taxon>
        <taxon>Cebidae</taxon>
        <taxon>Saimiriinae</taxon>
        <taxon>Saimiri</taxon>
    </lineage>
</organism>
<evidence type="ECO:0000256" key="7">
    <source>
        <dbReference type="ARBA" id="ARBA00031303"/>
    </source>
</evidence>
<dbReference type="InterPro" id="IPR054179">
    <property type="entry name" value="PSD13_N"/>
</dbReference>
<dbReference type="GO" id="GO:0008541">
    <property type="term" value="C:proteasome regulatory particle, lid subcomplex"/>
    <property type="evidence" value="ECO:0007669"/>
    <property type="project" value="TreeGrafter"/>
</dbReference>
<dbReference type="Pfam" id="PF01399">
    <property type="entry name" value="PCI"/>
    <property type="match status" value="1"/>
</dbReference>
<dbReference type="PANTHER" id="PTHR10539">
    <property type="entry name" value="26S PROTEASOME NON-ATPASE REGULATORY SUBUNIT 13"/>
    <property type="match status" value="1"/>
</dbReference>
<evidence type="ECO:0000313" key="11">
    <source>
        <dbReference type="Proteomes" id="UP000233220"/>
    </source>
</evidence>
<evidence type="ECO:0000256" key="2">
    <source>
        <dbReference type="ARBA" id="ARBA00006207"/>
    </source>
</evidence>
<comment type="subunit">
    <text evidence="3">Component of the 19S proteasome regulatory particle complex. The 26S proteasome consists of a 20S core particle (CP) and two 19S regulatory subunits (RP). The regulatory particle is made of a lid composed of 9 subunits including PSMD13, a base containing 6 ATPases and few additional components.</text>
</comment>